<feature type="compositionally biased region" description="Polar residues" evidence="1">
    <location>
        <begin position="65"/>
        <end position="98"/>
    </location>
</feature>
<organism evidence="2 3">
    <name type="scientific">Periplaneta americana</name>
    <name type="common">American cockroach</name>
    <name type="synonym">Blatta americana</name>
    <dbReference type="NCBI Taxonomy" id="6978"/>
    <lineage>
        <taxon>Eukaryota</taxon>
        <taxon>Metazoa</taxon>
        <taxon>Ecdysozoa</taxon>
        <taxon>Arthropoda</taxon>
        <taxon>Hexapoda</taxon>
        <taxon>Insecta</taxon>
        <taxon>Pterygota</taxon>
        <taxon>Neoptera</taxon>
        <taxon>Polyneoptera</taxon>
        <taxon>Dictyoptera</taxon>
        <taxon>Blattodea</taxon>
        <taxon>Blattoidea</taxon>
        <taxon>Blattidae</taxon>
        <taxon>Blattinae</taxon>
        <taxon>Periplaneta</taxon>
    </lineage>
</organism>
<reference evidence="2 3" key="1">
    <citation type="journal article" date="2022" name="Allergy">
        <title>Genome assembly and annotation of Periplaneta americana reveal a comprehensive cockroach allergen profile.</title>
        <authorList>
            <person name="Wang L."/>
            <person name="Xiong Q."/>
            <person name="Saelim N."/>
            <person name="Wang L."/>
            <person name="Nong W."/>
            <person name="Wan A.T."/>
            <person name="Shi M."/>
            <person name="Liu X."/>
            <person name="Cao Q."/>
            <person name="Hui J.H.L."/>
            <person name="Sookrung N."/>
            <person name="Leung T.F."/>
            <person name="Tungtrongchitr A."/>
            <person name="Tsui S.K.W."/>
        </authorList>
    </citation>
    <scope>NUCLEOTIDE SEQUENCE [LARGE SCALE GENOMIC DNA]</scope>
    <source>
        <strain evidence="2">PWHHKU_190912</strain>
    </source>
</reference>
<evidence type="ECO:0000313" key="2">
    <source>
        <dbReference type="EMBL" id="KAJ4443410.1"/>
    </source>
</evidence>
<protein>
    <submittedName>
        <fullName evidence="2">Uncharacterized protein</fullName>
    </submittedName>
</protein>
<comment type="caution">
    <text evidence="2">The sequence shown here is derived from an EMBL/GenBank/DDBJ whole genome shotgun (WGS) entry which is preliminary data.</text>
</comment>
<evidence type="ECO:0000256" key="1">
    <source>
        <dbReference type="SAM" id="MobiDB-lite"/>
    </source>
</evidence>
<feature type="compositionally biased region" description="Polar residues" evidence="1">
    <location>
        <begin position="119"/>
        <end position="139"/>
    </location>
</feature>
<proteinExistence type="predicted"/>
<dbReference type="EMBL" id="JAJSOF020000013">
    <property type="protein sequence ID" value="KAJ4443410.1"/>
    <property type="molecule type" value="Genomic_DNA"/>
</dbReference>
<accession>A0ABQ8TA53</accession>
<gene>
    <name evidence="2" type="ORF">ANN_05078</name>
</gene>
<name>A0ABQ8TA53_PERAM</name>
<dbReference type="Proteomes" id="UP001148838">
    <property type="component" value="Unassembled WGS sequence"/>
</dbReference>
<feature type="region of interest" description="Disordered" evidence="1">
    <location>
        <begin position="59"/>
        <end position="165"/>
    </location>
</feature>
<sequence length="165" mass="17763">MASLCDGGNEPACSLKAICKLLPFFRVHGWRLKEFLVHVCCFFFSVPNVGLIYEGGESRPPGQVAPSTGHSLETTTGAGRLWTSSGQRDNYDSASGGNESRKNQSRKTFSDKLADSDGDQQSGIGNQRQDTPSGRTDIQASGGPPSRAGNDIEEIITRKKNTNLL</sequence>
<evidence type="ECO:0000313" key="3">
    <source>
        <dbReference type="Proteomes" id="UP001148838"/>
    </source>
</evidence>
<keyword evidence="3" id="KW-1185">Reference proteome</keyword>